<comment type="caution">
    <text evidence="1">The sequence shown here is derived from an EMBL/GenBank/DDBJ whole genome shotgun (WGS) entry which is preliminary data.</text>
</comment>
<protein>
    <submittedName>
        <fullName evidence="1">Uncharacterized protein</fullName>
    </submittedName>
</protein>
<reference evidence="1" key="1">
    <citation type="journal article" date="2013" name="Environ. Microbiol.">
        <title>Microbiota from the distal guts of lean and obese adolescents exhibit partial functional redundancy besides clear differences in community structure.</title>
        <authorList>
            <person name="Ferrer M."/>
            <person name="Ruiz A."/>
            <person name="Lanza F."/>
            <person name="Haange S.B."/>
            <person name="Oberbach A."/>
            <person name="Till H."/>
            <person name="Bargiela R."/>
            <person name="Campoy C."/>
            <person name="Segura M.T."/>
            <person name="Richter M."/>
            <person name="von Bergen M."/>
            <person name="Seifert J."/>
            <person name="Suarez A."/>
        </authorList>
    </citation>
    <scope>NUCLEOTIDE SEQUENCE</scope>
</reference>
<name>K1RKG2_9ZZZZ</name>
<dbReference type="AlphaFoldDB" id="K1RKG2"/>
<dbReference type="EMBL" id="AJWY01013759">
    <property type="protein sequence ID" value="EKC45933.1"/>
    <property type="molecule type" value="Genomic_DNA"/>
</dbReference>
<accession>K1RKG2</accession>
<organism evidence="1">
    <name type="scientific">human gut metagenome</name>
    <dbReference type="NCBI Taxonomy" id="408170"/>
    <lineage>
        <taxon>unclassified sequences</taxon>
        <taxon>metagenomes</taxon>
        <taxon>organismal metagenomes</taxon>
    </lineage>
</organism>
<evidence type="ECO:0000313" key="1">
    <source>
        <dbReference type="EMBL" id="EKC45933.1"/>
    </source>
</evidence>
<gene>
    <name evidence="1" type="ORF">LEA_20026</name>
</gene>
<sequence>NTVKRTKKGVEKVVDLKPLIKVRKIELLNGILEIEALFPAGTENNINPSLLIDMFLSEDLGDTTVSEVERTGVLMENEKEFF</sequence>
<proteinExistence type="predicted"/>
<feature type="non-terminal residue" evidence="1">
    <location>
        <position position="1"/>
    </location>
</feature>